<evidence type="ECO:0000313" key="3">
    <source>
        <dbReference type="Proteomes" id="UP000324832"/>
    </source>
</evidence>
<protein>
    <submittedName>
        <fullName evidence="2">Uncharacterized protein</fullName>
    </submittedName>
</protein>
<feature type="transmembrane region" description="Helical" evidence="1">
    <location>
        <begin position="32"/>
        <end position="51"/>
    </location>
</feature>
<gene>
    <name evidence="2" type="ORF">LSINAPIS_LOCUS1535</name>
</gene>
<proteinExistence type="predicted"/>
<evidence type="ECO:0000313" key="2">
    <source>
        <dbReference type="EMBL" id="VVC88080.1"/>
    </source>
</evidence>
<dbReference type="Proteomes" id="UP000324832">
    <property type="component" value="Unassembled WGS sequence"/>
</dbReference>
<dbReference type="AlphaFoldDB" id="A0A5E4PT30"/>
<evidence type="ECO:0000256" key="1">
    <source>
        <dbReference type="SAM" id="Phobius"/>
    </source>
</evidence>
<organism evidence="2 3">
    <name type="scientific">Leptidea sinapis</name>
    <dbReference type="NCBI Taxonomy" id="189913"/>
    <lineage>
        <taxon>Eukaryota</taxon>
        <taxon>Metazoa</taxon>
        <taxon>Ecdysozoa</taxon>
        <taxon>Arthropoda</taxon>
        <taxon>Hexapoda</taxon>
        <taxon>Insecta</taxon>
        <taxon>Pterygota</taxon>
        <taxon>Neoptera</taxon>
        <taxon>Endopterygota</taxon>
        <taxon>Lepidoptera</taxon>
        <taxon>Glossata</taxon>
        <taxon>Ditrysia</taxon>
        <taxon>Papilionoidea</taxon>
        <taxon>Pieridae</taxon>
        <taxon>Dismorphiinae</taxon>
        <taxon>Leptidea</taxon>
    </lineage>
</organism>
<keyword evidence="1" id="KW-1133">Transmembrane helix</keyword>
<dbReference type="EMBL" id="FZQP02000227">
    <property type="protein sequence ID" value="VVC88080.1"/>
    <property type="molecule type" value="Genomic_DNA"/>
</dbReference>
<keyword evidence="1" id="KW-0812">Transmembrane</keyword>
<accession>A0A5E4PT30</accession>
<name>A0A5E4PT30_9NEOP</name>
<sequence length="72" mass="8346">MTAFTSLYQECSVVPTYINKGTLCCKLLLHKLISYCGYKLCSLFVIVNFFWEIFRYLINKFIGTGKLICNNC</sequence>
<keyword evidence="1" id="KW-0472">Membrane</keyword>
<reference evidence="2 3" key="1">
    <citation type="submission" date="2017-07" db="EMBL/GenBank/DDBJ databases">
        <authorList>
            <person name="Talla V."/>
            <person name="Backstrom N."/>
        </authorList>
    </citation>
    <scope>NUCLEOTIDE SEQUENCE [LARGE SCALE GENOMIC DNA]</scope>
</reference>
<keyword evidence="3" id="KW-1185">Reference proteome</keyword>